<dbReference type="Gene3D" id="1.10.10.10">
    <property type="entry name" value="Winged helix-like DNA-binding domain superfamily/Winged helix DNA-binding domain"/>
    <property type="match status" value="1"/>
</dbReference>
<dbReference type="AlphaFoldDB" id="A0AAC9W214"/>
<dbReference type="KEGG" id="elim:B2M23_03085"/>
<feature type="domain" description="HTH gntR-type" evidence="6">
    <location>
        <begin position="12"/>
        <end position="80"/>
    </location>
</feature>
<keyword evidence="5" id="KW-0804">Transcription</keyword>
<dbReference type="EMBL" id="CP019962">
    <property type="protein sequence ID" value="ARD64587.1"/>
    <property type="molecule type" value="Genomic_DNA"/>
</dbReference>
<keyword evidence="2" id="KW-0663">Pyridoxal phosphate</keyword>
<evidence type="ECO:0000259" key="6">
    <source>
        <dbReference type="PROSITE" id="PS50949"/>
    </source>
</evidence>
<evidence type="ECO:0000313" key="8">
    <source>
        <dbReference type="Proteomes" id="UP000192391"/>
    </source>
</evidence>
<dbReference type="InterPro" id="IPR036390">
    <property type="entry name" value="WH_DNA-bd_sf"/>
</dbReference>
<dbReference type="GO" id="GO:0003700">
    <property type="term" value="F:DNA-binding transcription factor activity"/>
    <property type="evidence" value="ECO:0007669"/>
    <property type="project" value="InterPro"/>
</dbReference>
<protein>
    <submittedName>
        <fullName evidence="7">GntR family transcriptional regulator</fullName>
    </submittedName>
</protein>
<reference evidence="8" key="1">
    <citation type="journal article" date="2017" name="Sci. Rep.">
        <title>Determination of the Genome and Primary Transcriptome of Syngas Fermenting Eubacterium limosum ATCC 8486.</title>
        <authorList>
            <person name="Song Y."/>
            <person name="Shin J."/>
            <person name="Jeong Y."/>
            <person name="Jin S."/>
            <person name="Lee J.K."/>
            <person name="Kim D.R."/>
            <person name="Kim S.C."/>
            <person name="Cho S."/>
            <person name="Cho B.K."/>
        </authorList>
    </citation>
    <scope>NUCLEOTIDE SEQUENCE [LARGE SCALE GENOMIC DNA]</scope>
    <source>
        <strain evidence="8">ATCC 8486</strain>
    </source>
</reference>
<evidence type="ECO:0000256" key="3">
    <source>
        <dbReference type="ARBA" id="ARBA00023015"/>
    </source>
</evidence>
<dbReference type="PANTHER" id="PTHR46577">
    <property type="entry name" value="HTH-TYPE TRANSCRIPTIONAL REGULATORY PROTEIN GABR"/>
    <property type="match status" value="1"/>
</dbReference>
<dbReference type="InterPro" id="IPR015424">
    <property type="entry name" value="PyrdxlP-dep_Trfase"/>
</dbReference>
<dbReference type="InterPro" id="IPR000524">
    <property type="entry name" value="Tscrpt_reg_HTH_GntR"/>
</dbReference>
<sequence length="473" mass="54120">MLTFILNPDHEIPLYQQLYSFIRKEIETGRLHPGEKLTSKRKLAAHLKISQNTVATAYEQLAAEGYIISKPKSGYYVAVLEDMLPDIPEPSPEEAVVHAAQKPTREQWLYDFKTNTVDANFFPFPTWAKISREILHNRNRNLLRAVDPRGYYPLRKAIADYVHQYRGVNCTPEQIIIGAGSEYLLGLAVQLLGRKSRYAVENPNYNKVYKVIKSNGADVSLMSLDDDGVSVESLKHSGAEILHLTPSHQFPLGIVMPVGRRMALLKWALESPDRYILEDDYDSEFRFSGRPIPALQGLDTADKVIYFNTFTRSLAPSMRISYMILPERLLHGYCEDFSFYSSTVPRFEQHTLHQFMKGGHFERHLSRMRKIYKVRRNKMLECIRCLPMADKIEISGENAGLHLLLKFEPPYTEKALVEHAKAAGIRVYGLSEYYIEPEARMPRNVIVMGYASFTEEEIETAVSLLGHAWSAIN</sequence>
<evidence type="ECO:0000256" key="4">
    <source>
        <dbReference type="ARBA" id="ARBA00023125"/>
    </source>
</evidence>
<evidence type="ECO:0000256" key="2">
    <source>
        <dbReference type="ARBA" id="ARBA00022898"/>
    </source>
</evidence>
<dbReference type="GO" id="GO:0003677">
    <property type="term" value="F:DNA binding"/>
    <property type="evidence" value="ECO:0007669"/>
    <property type="project" value="UniProtKB-KW"/>
</dbReference>
<comment type="similarity">
    <text evidence="1">In the C-terminal section; belongs to the class-I pyridoxal-phosphate-dependent aminotransferase family.</text>
</comment>
<accession>A0AAC9W214</accession>
<dbReference type="InterPro" id="IPR015421">
    <property type="entry name" value="PyrdxlP-dep_Trfase_major"/>
</dbReference>
<dbReference type="InterPro" id="IPR051446">
    <property type="entry name" value="HTH_trans_reg/aminotransferase"/>
</dbReference>
<dbReference type="InterPro" id="IPR036388">
    <property type="entry name" value="WH-like_DNA-bd_sf"/>
</dbReference>
<dbReference type="Gene3D" id="3.40.640.10">
    <property type="entry name" value="Type I PLP-dependent aspartate aminotransferase-like (Major domain)"/>
    <property type="match status" value="1"/>
</dbReference>
<keyword evidence="4" id="KW-0238">DNA-binding</keyword>
<dbReference type="RefSeq" id="WP_038353299.1">
    <property type="nucleotide sequence ID" value="NZ_CP019962.1"/>
</dbReference>
<dbReference type="SUPFAM" id="SSF53383">
    <property type="entry name" value="PLP-dependent transferases"/>
    <property type="match status" value="1"/>
</dbReference>
<name>A0AAC9W214_EUBLI</name>
<dbReference type="SMART" id="SM00345">
    <property type="entry name" value="HTH_GNTR"/>
    <property type="match status" value="1"/>
</dbReference>
<dbReference type="Proteomes" id="UP000192391">
    <property type="component" value="Chromosome"/>
</dbReference>
<dbReference type="PROSITE" id="PS50949">
    <property type="entry name" value="HTH_GNTR"/>
    <property type="match status" value="1"/>
</dbReference>
<evidence type="ECO:0000256" key="5">
    <source>
        <dbReference type="ARBA" id="ARBA00023163"/>
    </source>
</evidence>
<dbReference type="CDD" id="cd07377">
    <property type="entry name" value="WHTH_GntR"/>
    <property type="match status" value="1"/>
</dbReference>
<keyword evidence="3" id="KW-0805">Transcription regulation</keyword>
<dbReference type="GO" id="GO:0030170">
    <property type="term" value="F:pyridoxal phosphate binding"/>
    <property type="evidence" value="ECO:0007669"/>
    <property type="project" value="InterPro"/>
</dbReference>
<dbReference type="PANTHER" id="PTHR46577:SF1">
    <property type="entry name" value="HTH-TYPE TRANSCRIPTIONAL REGULATORY PROTEIN GABR"/>
    <property type="match status" value="1"/>
</dbReference>
<dbReference type="CDD" id="cd00609">
    <property type="entry name" value="AAT_like"/>
    <property type="match status" value="1"/>
</dbReference>
<dbReference type="Pfam" id="PF00155">
    <property type="entry name" value="Aminotran_1_2"/>
    <property type="match status" value="1"/>
</dbReference>
<proteinExistence type="inferred from homology"/>
<dbReference type="Pfam" id="PF00392">
    <property type="entry name" value="GntR"/>
    <property type="match status" value="1"/>
</dbReference>
<dbReference type="InterPro" id="IPR004839">
    <property type="entry name" value="Aminotransferase_I/II_large"/>
</dbReference>
<dbReference type="SUPFAM" id="SSF46785">
    <property type="entry name" value="Winged helix' DNA-binding domain"/>
    <property type="match status" value="1"/>
</dbReference>
<evidence type="ECO:0000313" key="7">
    <source>
        <dbReference type="EMBL" id="ARD64587.1"/>
    </source>
</evidence>
<organism evidence="7 8">
    <name type="scientific">Eubacterium limosum</name>
    <dbReference type="NCBI Taxonomy" id="1736"/>
    <lineage>
        <taxon>Bacteria</taxon>
        <taxon>Bacillati</taxon>
        <taxon>Bacillota</taxon>
        <taxon>Clostridia</taxon>
        <taxon>Eubacteriales</taxon>
        <taxon>Eubacteriaceae</taxon>
        <taxon>Eubacterium</taxon>
    </lineage>
</organism>
<gene>
    <name evidence="7" type="ORF">B2M23_03085</name>
</gene>
<evidence type="ECO:0000256" key="1">
    <source>
        <dbReference type="ARBA" id="ARBA00005384"/>
    </source>
</evidence>